<evidence type="ECO:0000313" key="2">
    <source>
        <dbReference type="Proteomes" id="UP000316416"/>
    </source>
</evidence>
<proteinExistence type="predicted"/>
<dbReference type="RefSeq" id="WP_142870963.1">
    <property type="nucleotide sequence ID" value="NZ_CP045503.2"/>
</dbReference>
<sequence length="70" mass="8595">MDEVRAYDRLADRARDLLCGVDRLNELAWEYYEVMGRYKWFLEPSIRRELMADAQRLHEKRDLIYKEIEA</sequence>
<accession>A0ABX6VCU4</accession>
<dbReference type="EMBL" id="CP045503">
    <property type="protein sequence ID" value="QPG58292.1"/>
    <property type="molecule type" value="Genomic_DNA"/>
</dbReference>
<organism evidence="1 2">
    <name type="scientific">Shewanella eurypsychrophilus</name>
    <dbReference type="NCBI Taxonomy" id="2593656"/>
    <lineage>
        <taxon>Bacteria</taxon>
        <taxon>Pseudomonadati</taxon>
        <taxon>Pseudomonadota</taxon>
        <taxon>Gammaproteobacteria</taxon>
        <taxon>Alteromonadales</taxon>
        <taxon>Shewanellaceae</taxon>
        <taxon>Shewanella</taxon>
    </lineage>
</organism>
<gene>
    <name evidence="1" type="ORF">FM038_013170</name>
</gene>
<evidence type="ECO:0000313" key="1">
    <source>
        <dbReference type="EMBL" id="QPG58292.1"/>
    </source>
</evidence>
<name>A0ABX6VCU4_9GAMM</name>
<protein>
    <submittedName>
        <fullName evidence="1">Uncharacterized protein</fullName>
    </submittedName>
</protein>
<keyword evidence="2" id="KW-1185">Reference proteome</keyword>
<reference evidence="1" key="1">
    <citation type="submission" date="2021-07" db="EMBL/GenBank/DDBJ databases">
        <title>Shewanella sp. YLB-07 whole genome sequence.</title>
        <authorList>
            <person name="Yu L."/>
        </authorList>
    </citation>
    <scope>NUCLEOTIDE SEQUENCE</scope>
    <source>
        <strain evidence="1">YLB-08</strain>
    </source>
</reference>
<dbReference type="Proteomes" id="UP000316416">
    <property type="component" value="Chromosome"/>
</dbReference>